<dbReference type="OrthoDB" id="9783144at2"/>
<name>A0A1G7RZE9_9PROT</name>
<accession>A0A1G7RZE9</accession>
<dbReference type="AlphaFoldDB" id="A0A1G7RZE9"/>
<evidence type="ECO:0000313" key="2">
    <source>
        <dbReference type="Proteomes" id="UP000199415"/>
    </source>
</evidence>
<dbReference type="Proteomes" id="UP000199415">
    <property type="component" value="Unassembled WGS sequence"/>
</dbReference>
<proteinExistence type="predicted"/>
<dbReference type="STRING" id="1082479.SAMN05216241_10661"/>
<reference evidence="1 2" key="1">
    <citation type="submission" date="2016-10" db="EMBL/GenBank/DDBJ databases">
        <authorList>
            <person name="de Groot N.N."/>
        </authorList>
    </citation>
    <scope>NUCLEOTIDE SEQUENCE [LARGE SCALE GENOMIC DNA]</scope>
    <source>
        <strain evidence="1 2">DSM 25584</strain>
    </source>
</reference>
<organism evidence="1 2">
    <name type="scientific">Limimonas halophila</name>
    <dbReference type="NCBI Taxonomy" id="1082479"/>
    <lineage>
        <taxon>Bacteria</taxon>
        <taxon>Pseudomonadati</taxon>
        <taxon>Pseudomonadota</taxon>
        <taxon>Alphaproteobacteria</taxon>
        <taxon>Rhodospirillales</taxon>
        <taxon>Rhodovibrionaceae</taxon>
        <taxon>Limimonas</taxon>
    </lineage>
</organism>
<dbReference type="RefSeq" id="WP_090020039.1">
    <property type="nucleotide sequence ID" value="NZ_FNCE01000006.1"/>
</dbReference>
<gene>
    <name evidence="1" type="ORF">SAMN05216241_10661</name>
</gene>
<evidence type="ECO:0000313" key="1">
    <source>
        <dbReference type="EMBL" id="SDG16155.1"/>
    </source>
</evidence>
<dbReference type="EMBL" id="FNCE01000006">
    <property type="protein sequence ID" value="SDG16155.1"/>
    <property type="molecule type" value="Genomic_DNA"/>
</dbReference>
<keyword evidence="2" id="KW-1185">Reference proteome</keyword>
<dbReference type="SUPFAM" id="SSF55486">
    <property type="entry name" value="Metalloproteases ('zincins'), catalytic domain"/>
    <property type="match status" value="1"/>
</dbReference>
<sequence length="682" mass="68591">MTDGQASPAPRNDIVLSGEAQTLVVPFAADVAGTGAPETVAVARGADVRFAANTDDAVALPGALADYTFSAAGNTLVAEGPDGTVARIGLNAPAALRFDDGTATARLDVTDGRPAVMLGGESVANGVDAANVALATPSPGGGSGASRRPNDIFLNGADQTLRVPFNADVTGTAAAETVQIASGAAVNFSAGDGDRVALAGELDSYDVASRGNQLVLENGGTRAAIGLNGEATLAFADGSASASIAVTDGAAAVTLGGRTVDSGFDAGSVSLDADGAADNAPGTQDGGLPPVPAATGRGLVHTGTPAADLIEGNQDGGTIAGNGGSDRFVFDNDPTGVTITDFAVDDQLFLTGGRTAADISIGNGDRADGDVQVFAGENTQVTLSNIDPARDDAVSDLASFRDVFGERALGFGQADSDLAATPDATAPLELSFDAETSGFFDGHREGLTDALQEAWSAWQAHLDAAEGADVEIELRETGPDQVGNALAATQSIVSPDVPSVPTGDLFNGREARLPGVVSELRTGADPNGDAPDIVMGLQESSFDRIAFERQADGTVPDGQFDGLTVLIHELGHALGFDGSINVGPDRADGVASTFDQHISTNRFTGGFEFDGPAVWAVNNGPVIFGPSDPYHIGGDDDLMVGQIDPNETREISQVDLAILADAGVPVSDSALPASVSDPLAVA</sequence>
<protein>
    <submittedName>
        <fullName evidence="1">Uncharacterized protein</fullName>
    </submittedName>
</protein>